<dbReference type="Proteomes" id="UP000198816">
    <property type="component" value="Unassembled WGS sequence"/>
</dbReference>
<evidence type="ECO:0000256" key="2">
    <source>
        <dbReference type="ARBA" id="ARBA00022490"/>
    </source>
</evidence>
<evidence type="ECO:0000259" key="8">
    <source>
        <dbReference type="Pfam" id="PF10672"/>
    </source>
</evidence>
<dbReference type="Pfam" id="PF17785">
    <property type="entry name" value="PUA_3"/>
    <property type="match status" value="1"/>
</dbReference>
<proteinExistence type="inferred from homology"/>
<dbReference type="GO" id="GO:0032259">
    <property type="term" value="P:methylation"/>
    <property type="evidence" value="ECO:0007669"/>
    <property type="project" value="UniProtKB-KW"/>
</dbReference>
<dbReference type="CDD" id="cd11572">
    <property type="entry name" value="RlmI_M_like"/>
    <property type="match status" value="1"/>
</dbReference>
<dbReference type="Gene3D" id="2.30.130.10">
    <property type="entry name" value="PUA domain"/>
    <property type="match status" value="1"/>
</dbReference>
<evidence type="ECO:0000256" key="7">
    <source>
        <dbReference type="ARBA" id="ARBA00038091"/>
    </source>
</evidence>
<evidence type="ECO:0000313" key="10">
    <source>
        <dbReference type="EMBL" id="SDW06875.1"/>
    </source>
</evidence>
<sequence>MKTQPLILSKDQERRLIAGHCWIYSNEVDTKATPLKDFQPGQPVAIRSDHDRWIGHGYANPHSLICARVVSRDPTQPLSPTLWLKRIHDALALRERLYTRPFYRLIFGESDGMPGLVVDRYGDLLAVQITTAGMERVQGEILAALEQVLRPKAIVLRNDTSVREMEGLTQGVEVILGSPEDTLPLIENDLEFLVSPLTGQKTGWFFDQAENRTRLARYGVGRRVLDVCSYIGAWGLRAAALGAEQVVCVDSSLPALERVAENAARNRLAERVQGRHGDAFEVLRALREEDARFDTVLLDPPAFIKRRKDEKDGMQAYLRLNRLGMELLEPGGLLVTSSCSFHMGRDVFVRTVQQAARRAGRTLQLLETGQQGPDHPVHPAIPETAYLKTLFFRVLPEF</sequence>
<evidence type="ECO:0000259" key="9">
    <source>
        <dbReference type="Pfam" id="PF17785"/>
    </source>
</evidence>
<dbReference type="PANTHER" id="PTHR42873:SF1">
    <property type="entry name" value="S-ADENOSYLMETHIONINE-DEPENDENT METHYLTRANSFERASE DOMAIN-CONTAINING PROTEIN"/>
    <property type="match status" value="1"/>
</dbReference>
<protein>
    <submittedName>
        <fullName evidence="10">SAM-dependent methyltransferase</fullName>
    </submittedName>
</protein>
<comment type="similarity">
    <text evidence="7">Belongs to the methyltransferase superfamily. RlmI family.</text>
</comment>
<dbReference type="AlphaFoldDB" id="A0A1H2QIG6"/>
<dbReference type="GO" id="GO:0008168">
    <property type="term" value="F:methyltransferase activity"/>
    <property type="evidence" value="ECO:0007669"/>
    <property type="project" value="UniProtKB-KW"/>
</dbReference>
<dbReference type="InterPro" id="IPR036974">
    <property type="entry name" value="PUA_sf"/>
</dbReference>
<evidence type="ECO:0000256" key="3">
    <source>
        <dbReference type="ARBA" id="ARBA00022552"/>
    </source>
</evidence>
<organism evidence="10 11">
    <name type="scientific">Thiocapsa roseopersicina</name>
    <dbReference type="NCBI Taxonomy" id="1058"/>
    <lineage>
        <taxon>Bacteria</taxon>
        <taxon>Pseudomonadati</taxon>
        <taxon>Pseudomonadota</taxon>
        <taxon>Gammaproteobacteria</taxon>
        <taxon>Chromatiales</taxon>
        <taxon>Chromatiaceae</taxon>
        <taxon>Thiocapsa</taxon>
    </lineage>
</organism>
<evidence type="ECO:0000256" key="4">
    <source>
        <dbReference type="ARBA" id="ARBA00022603"/>
    </source>
</evidence>
<dbReference type="GO" id="GO:0006364">
    <property type="term" value="P:rRNA processing"/>
    <property type="evidence" value="ECO:0007669"/>
    <property type="project" value="UniProtKB-KW"/>
</dbReference>
<dbReference type="Gene3D" id="3.30.750.80">
    <property type="entry name" value="RNA methyltransferase domain (HRMD) like"/>
    <property type="match status" value="1"/>
</dbReference>
<keyword evidence="11" id="KW-1185">Reference proteome</keyword>
<dbReference type="RefSeq" id="WP_093027382.1">
    <property type="nucleotide sequence ID" value="NZ_FNNZ01000001.1"/>
</dbReference>
<dbReference type="InterPro" id="IPR019614">
    <property type="entry name" value="SAM-dep_methyl-trfase"/>
</dbReference>
<dbReference type="Pfam" id="PF10672">
    <property type="entry name" value="Methyltrans_SAM"/>
    <property type="match status" value="1"/>
</dbReference>
<gene>
    <name evidence="10" type="ORF">SAMN05421783_101287</name>
</gene>
<evidence type="ECO:0000313" key="11">
    <source>
        <dbReference type="Proteomes" id="UP000198816"/>
    </source>
</evidence>
<keyword evidence="5 10" id="KW-0808">Transferase</keyword>
<keyword evidence="4 10" id="KW-0489">Methyltransferase</keyword>
<feature type="domain" description="S-adenosylmethionine-dependent methyltransferase" evidence="8">
    <location>
        <begin position="172"/>
        <end position="393"/>
    </location>
</feature>
<dbReference type="STRING" id="1058.SAMN05421783_101287"/>
<evidence type="ECO:0000256" key="6">
    <source>
        <dbReference type="ARBA" id="ARBA00022691"/>
    </source>
</evidence>
<keyword evidence="3" id="KW-0698">rRNA processing</keyword>
<dbReference type="CDD" id="cd21153">
    <property type="entry name" value="PUA_RlmI"/>
    <property type="match status" value="1"/>
</dbReference>
<dbReference type="EMBL" id="FNNZ01000001">
    <property type="protein sequence ID" value="SDW06875.1"/>
    <property type="molecule type" value="Genomic_DNA"/>
</dbReference>
<dbReference type="InterPro" id="IPR041532">
    <property type="entry name" value="RlmI-like_PUA"/>
</dbReference>
<dbReference type="PROSITE" id="PS50890">
    <property type="entry name" value="PUA"/>
    <property type="match status" value="1"/>
</dbReference>
<dbReference type="Gene3D" id="3.40.50.150">
    <property type="entry name" value="Vaccinia Virus protein VP39"/>
    <property type="match status" value="1"/>
</dbReference>
<keyword evidence="6" id="KW-0949">S-adenosyl-L-methionine</keyword>
<dbReference type="InterPro" id="IPR029063">
    <property type="entry name" value="SAM-dependent_MTases_sf"/>
</dbReference>
<comment type="subcellular location">
    <subcellularLocation>
        <location evidence="1">Cytoplasm</location>
    </subcellularLocation>
</comment>
<evidence type="ECO:0000256" key="5">
    <source>
        <dbReference type="ARBA" id="ARBA00022679"/>
    </source>
</evidence>
<name>A0A1H2QIG6_THIRO</name>
<dbReference type="PANTHER" id="PTHR42873">
    <property type="entry name" value="RIBOSOMAL RNA LARGE SUBUNIT METHYLTRANSFERASE"/>
    <property type="match status" value="1"/>
</dbReference>
<accession>A0A1H2QIG6</accession>
<keyword evidence="2" id="KW-0963">Cytoplasm</keyword>
<dbReference type="GO" id="GO:0005737">
    <property type="term" value="C:cytoplasm"/>
    <property type="evidence" value="ECO:0007669"/>
    <property type="project" value="UniProtKB-SubCell"/>
</dbReference>
<evidence type="ECO:0000256" key="1">
    <source>
        <dbReference type="ARBA" id="ARBA00004496"/>
    </source>
</evidence>
<dbReference type="CDD" id="cd02440">
    <property type="entry name" value="AdoMet_MTases"/>
    <property type="match status" value="1"/>
</dbReference>
<reference evidence="11" key="1">
    <citation type="submission" date="2016-10" db="EMBL/GenBank/DDBJ databases">
        <authorList>
            <person name="Varghese N."/>
            <person name="Submissions S."/>
        </authorList>
    </citation>
    <scope>NUCLEOTIDE SEQUENCE [LARGE SCALE GENOMIC DNA]</scope>
    <source>
        <strain evidence="11">DSM 217</strain>
    </source>
</reference>
<dbReference type="SUPFAM" id="SSF53335">
    <property type="entry name" value="S-adenosyl-L-methionine-dependent methyltransferases"/>
    <property type="match status" value="1"/>
</dbReference>
<dbReference type="InterPro" id="IPR015947">
    <property type="entry name" value="PUA-like_sf"/>
</dbReference>
<feature type="domain" description="RlmI-like PUA" evidence="9">
    <location>
        <begin position="6"/>
        <end position="72"/>
    </location>
</feature>
<dbReference type="OrthoDB" id="9805492at2"/>
<dbReference type="GO" id="GO:0003723">
    <property type="term" value="F:RNA binding"/>
    <property type="evidence" value="ECO:0007669"/>
    <property type="project" value="InterPro"/>
</dbReference>
<dbReference type="SUPFAM" id="SSF88697">
    <property type="entry name" value="PUA domain-like"/>
    <property type="match status" value="1"/>
</dbReference>